<comment type="similarity">
    <text evidence="3">Belongs to the DPH1/DPH2 family. DPH2 subfamily.</text>
</comment>
<dbReference type="NCBIfam" id="TIGR00322">
    <property type="entry name" value="diphth2_R"/>
    <property type="match status" value="2"/>
</dbReference>
<keyword evidence="6" id="KW-0408">Iron</keyword>
<evidence type="ECO:0000256" key="8">
    <source>
        <dbReference type="ARBA" id="ARBA00032573"/>
    </source>
</evidence>
<evidence type="ECO:0000256" key="10">
    <source>
        <dbReference type="ARBA" id="ARBA00034128"/>
    </source>
</evidence>
<evidence type="ECO:0000256" key="6">
    <source>
        <dbReference type="ARBA" id="ARBA00023004"/>
    </source>
</evidence>
<feature type="region of interest" description="Disordered" evidence="13">
    <location>
        <begin position="481"/>
        <end position="530"/>
    </location>
</feature>
<dbReference type="Gene3D" id="3.40.50.11860">
    <property type="entry name" value="Diphthamide synthesis DPH1/DPH2 domain 3"/>
    <property type="match status" value="1"/>
</dbReference>
<dbReference type="OMA" id="IMENARS"/>
<evidence type="ECO:0000256" key="2">
    <source>
        <dbReference type="ARBA" id="ARBA00005156"/>
    </source>
</evidence>
<evidence type="ECO:0000256" key="3">
    <source>
        <dbReference type="ARBA" id="ARBA00006179"/>
    </source>
</evidence>
<keyword evidence="14" id="KW-0472">Membrane</keyword>
<dbReference type="Pfam" id="PF01866">
    <property type="entry name" value="Diphthamide_syn"/>
    <property type="match status" value="2"/>
</dbReference>
<dbReference type="UniPathway" id="UPA00559"/>
<reference evidence="15 16" key="1">
    <citation type="journal article" date="2015" name="Genome Biol. Evol.">
        <title>Phylogenomic analyses indicate that early fungi evolved digesting cell walls of algal ancestors of land plants.</title>
        <authorList>
            <person name="Chang Y."/>
            <person name="Wang S."/>
            <person name="Sekimoto S."/>
            <person name="Aerts A.L."/>
            <person name="Choi C."/>
            <person name="Clum A."/>
            <person name="LaButti K.M."/>
            <person name="Lindquist E.A."/>
            <person name="Yee Ngan C."/>
            <person name="Ohm R.A."/>
            <person name="Salamov A.A."/>
            <person name="Grigoriev I.V."/>
            <person name="Spatafora J.W."/>
            <person name="Berbee M.L."/>
        </authorList>
    </citation>
    <scope>NUCLEOTIDE SEQUENCE [LARGE SCALE GENOMIC DNA]</scope>
    <source>
        <strain evidence="15 16">JEL478</strain>
    </source>
</reference>
<evidence type="ECO:0000256" key="14">
    <source>
        <dbReference type="SAM" id="Phobius"/>
    </source>
</evidence>
<name>A0A139ALB5_GONPJ</name>
<sequence>MKRYRTERVQNATSPLPPKRLSGKDDLQLKRVYIYLYALPIQAIDNSALPSLQSDDSFDQFFELSRTVDVVSTLNASKIALQFPDELLAHAPRLVERLKARFPTTASCFILADSTYGSCCVDEVAAKHVDSDLIVHYGHSCLSLPSATPTLFVFGKRHLDLEKCADAFATYYASTNDQEAQEQSGPKDTIALVADVSYEHNLAPLASILTSRGYSVHPHTIPPSYGLPNAISGSELSPKLDRSFPEGQRVFYIGPESLALTHLIMENARSEITSYAPPLGPPRLESAGVNRLLARRYRAVQRARDADVFGVVIGAAGSVICGHRTWKATKAFITMPRVLPFIIFAGSSLPLIILAHSLPLLRSLLRLFRAARRKHYVLSLGRPTPTKLANLHHDVDCFVLAACGENSLAVEEKEVGRAVVTPVEVALALRHGDGGEYEADEGLAGLTDNFVAQGSWTTGFEGVQRLVDAVAEHLETKERAWEEEVKQRADGKPRSQSEDSPAPHFSLVTGGLKKTRRGDGNSVSVEPQSIGANPLQGDVVLRDSSRMAVAQVVASIGSRFDQRTFRGLEERPVGDSPAMVQEGRSGVASGYEGEN</sequence>
<feature type="compositionally biased region" description="Basic and acidic residues" evidence="13">
    <location>
        <begin position="561"/>
        <end position="573"/>
    </location>
</feature>
<dbReference type="Proteomes" id="UP000070544">
    <property type="component" value="Unassembled WGS sequence"/>
</dbReference>
<comment type="cofactor">
    <cofactor evidence="1">
        <name>[4Fe-4S] cluster</name>
        <dbReference type="ChEBI" id="CHEBI:49883"/>
    </cofactor>
</comment>
<protein>
    <recommendedName>
        <fullName evidence="4">2-(3-amino-3-carboxypropyl)histidine synthase subunit 2</fullName>
    </recommendedName>
    <alternativeName>
        <fullName evidence="8">Diphthamide biosynthesis protein 2</fullName>
    </alternativeName>
    <alternativeName>
        <fullName evidence="9">Diphtheria toxin resistance protein 2</fullName>
    </alternativeName>
    <alternativeName>
        <fullName evidence="12">S-adenosyl-L-methionine:L-histidine 3-amino-3-carboxypropyltransferase 2</fullName>
    </alternativeName>
</protein>
<dbReference type="STRING" id="1344416.A0A139ALB5"/>
<dbReference type="InterPro" id="IPR042265">
    <property type="entry name" value="DPH1/DPH2_3"/>
</dbReference>
<dbReference type="InterPro" id="IPR016435">
    <property type="entry name" value="DPH1/DPH2"/>
</dbReference>
<keyword evidence="7" id="KW-0411">Iron-sulfur</keyword>
<evidence type="ECO:0000256" key="1">
    <source>
        <dbReference type="ARBA" id="ARBA00001966"/>
    </source>
</evidence>
<evidence type="ECO:0000313" key="16">
    <source>
        <dbReference type="Proteomes" id="UP000070544"/>
    </source>
</evidence>
<keyword evidence="14" id="KW-1133">Transmembrane helix</keyword>
<dbReference type="GO" id="GO:0017183">
    <property type="term" value="P:protein histidyl modification to diphthamide"/>
    <property type="evidence" value="ECO:0007669"/>
    <property type="project" value="UniProtKB-UniPathway"/>
</dbReference>
<feature type="region of interest" description="Disordered" evidence="13">
    <location>
        <begin position="561"/>
        <end position="595"/>
    </location>
</feature>
<feature type="transmembrane region" description="Helical" evidence="14">
    <location>
        <begin position="338"/>
        <end position="365"/>
    </location>
</feature>
<dbReference type="InterPro" id="IPR042263">
    <property type="entry name" value="DPH1/DPH2_1"/>
</dbReference>
<evidence type="ECO:0000256" key="11">
    <source>
        <dbReference type="ARBA" id="ARBA00054092"/>
    </source>
</evidence>
<proteinExistence type="inferred from homology"/>
<evidence type="ECO:0000256" key="12">
    <source>
        <dbReference type="ARBA" id="ARBA00080784"/>
    </source>
</evidence>
<dbReference type="GO" id="GO:0090560">
    <property type="term" value="F:2-(3-amino-3-carboxypropyl)histidine synthase activity"/>
    <property type="evidence" value="ECO:0007669"/>
    <property type="project" value="InterPro"/>
</dbReference>
<dbReference type="PANTHER" id="PTHR10762:SF2">
    <property type="entry name" value="2-(3-AMINO-3-CARBOXYPROPYL)HISTIDINE SYNTHASE SUBUNIT 2"/>
    <property type="match status" value="1"/>
</dbReference>
<comment type="subunit">
    <text evidence="10">Component of the 2-(3-amino-3-carboxypropyl)histidine synthase complex composed of DPH1, DPH2, DPH3 and a NADH-dependent reductase, predominantly CBR1.</text>
</comment>
<evidence type="ECO:0000256" key="7">
    <source>
        <dbReference type="ARBA" id="ARBA00023014"/>
    </source>
</evidence>
<evidence type="ECO:0000313" key="15">
    <source>
        <dbReference type="EMBL" id="KXS17540.1"/>
    </source>
</evidence>
<dbReference type="SFLD" id="SFLDS00032">
    <property type="entry name" value="Radical_SAM_3-amino-3-carboxyp"/>
    <property type="match status" value="1"/>
</dbReference>
<dbReference type="FunFam" id="3.40.50.11840:FF:000002">
    <property type="entry name" value="2-(3-amino-3-carboxypropyl)histidine synthase subunit 2"/>
    <property type="match status" value="1"/>
</dbReference>
<dbReference type="PANTHER" id="PTHR10762">
    <property type="entry name" value="DIPHTHAMIDE BIOSYNTHESIS PROTEIN"/>
    <property type="match status" value="1"/>
</dbReference>
<dbReference type="EMBL" id="KQ965746">
    <property type="protein sequence ID" value="KXS17540.1"/>
    <property type="molecule type" value="Genomic_DNA"/>
</dbReference>
<dbReference type="GO" id="GO:0051536">
    <property type="term" value="F:iron-sulfur cluster binding"/>
    <property type="evidence" value="ECO:0007669"/>
    <property type="project" value="UniProtKB-KW"/>
</dbReference>
<evidence type="ECO:0000256" key="4">
    <source>
        <dbReference type="ARBA" id="ARBA00021914"/>
    </source>
</evidence>
<organism evidence="15 16">
    <name type="scientific">Gonapodya prolifera (strain JEL478)</name>
    <name type="common">Monoblepharis prolifera</name>
    <dbReference type="NCBI Taxonomy" id="1344416"/>
    <lineage>
        <taxon>Eukaryota</taxon>
        <taxon>Fungi</taxon>
        <taxon>Fungi incertae sedis</taxon>
        <taxon>Chytridiomycota</taxon>
        <taxon>Chytridiomycota incertae sedis</taxon>
        <taxon>Monoblepharidomycetes</taxon>
        <taxon>Monoblepharidales</taxon>
        <taxon>Gonapodyaceae</taxon>
        <taxon>Gonapodya</taxon>
    </lineage>
</organism>
<evidence type="ECO:0000256" key="9">
    <source>
        <dbReference type="ARBA" id="ARBA00032791"/>
    </source>
</evidence>
<feature type="compositionally biased region" description="Basic and acidic residues" evidence="13">
    <location>
        <begin position="481"/>
        <end position="497"/>
    </location>
</feature>
<comment type="function">
    <text evidence="11">Required for the first step of diphthamide biosynthesis, a post-translational modification of histidine which occurs in elongation factor 2. DPH1 and DPH2 transfer a 3-amino-3-carboxypropyl (ACP) group from S-adenosyl-L-methionine (SAM) to a histidine residue, the reaction is assisted by a reduction system comprising DPH3 and a NADH-dependent reductase, predominantly CBR1. Facilitates the reduction of the catalytic iron-sulfur cluster found in the DPH1 subunit.</text>
</comment>
<feature type="region of interest" description="Disordered" evidence="13">
    <location>
        <begin position="1"/>
        <end position="22"/>
    </location>
</feature>
<dbReference type="FunFam" id="3.40.50.11860:FF:000001">
    <property type="entry name" value="2-(3-amino-3-carboxypropyl)histidine synthase subunit 2"/>
    <property type="match status" value="1"/>
</dbReference>
<gene>
    <name evidence="15" type="ORF">M427DRAFT_144254</name>
</gene>
<feature type="compositionally biased region" description="Polar residues" evidence="13">
    <location>
        <begin position="521"/>
        <end position="530"/>
    </location>
</feature>
<dbReference type="AlphaFoldDB" id="A0A139ALB5"/>
<keyword evidence="16" id="KW-1185">Reference proteome</keyword>
<dbReference type="Gene3D" id="3.40.50.11840">
    <property type="entry name" value="Diphthamide synthesis DPH1/DPH2 domain 1"/>
    <property type="match status" value="1"/>
</dbReference>
<evidence type="ECO:0000256" key="13">
    <source>
        <dbReference type="SAM" id="MobiDB-lite"/>
    </source>
</evidence>
<keyword evidence="14" id="KW-0812">Transmembrane</keyword>
<comment type="pathway">
    <text evidence="2">Protein modification; peptidyl-diphthamide biosynthesis.</text>
</comment>
<dbReference type="GO" id="GO:0046872">
    <property type="term" value="F:metal ion binding"/>
    <property type="evidence" value="ECO:0007669"/>
    <property type="project" value="UniProtKB-KW"/>
</dbReference>
<evidence type="ECO:0000256" key="5">
    <source>
        <dbReference type="ARBA" id="ARBA00022723"/>
    </source>
</evidence>
<accession>A0A139ALB5</accession>
<dbReference type="OrthoDB" id="449241at2759"/>
<keyword evidence="5" id="KW-0479">Metal-binding</keyword>